<organism evidence="1 2">
    <name type="scientific">Limnohabitans radicicola</name>
    <dbReference type="NCBI Taxonomy" id="2771427"/>
    <lineage>
        <taxon>Bacteria</taxon>
        <taxon>Pseudomonadati</taxon>
        <taxon>Pseudomonadota</taxon>
        <taxon>Betaproteobacteria</taxon>
        <taxon>Burkholderiales</taxon>
        <taxon>Comamonadaceae</taxon>
        <taxon>Limnohabitans</taxon>
    </lineage>
</organism>
<evidence type="ECO:0000313" key="1">
    <source>
        <dbReference type="EMBL" id="MBD8049724.1"/>
    </source>
</evidence>
<dbReference type="Gene3D" id="3.40.50.2000">
    <property type="entry name" value="Glycogen Phosphorylase B"/>
    <property type="match status" value="1"/>
</dbReference>
<reference evidence="1" key="1">
    <citation type="submission" date="2020-09" db="EMBL/GenBank/DDBJ databases">
        <title>Genome seq and assembly of Limnohabitants sp.</title>
        <authorList>
            <person name="Chhetri G."/>
        </authorList>
    </citation>
    <scope>NUCLEOTIDE SEQUENCE</scope>
    <source>
        <strain evidence="1">JUR4</strain>
    </source>
</reference>
<dbReference type="EMBL" id="JACYFT010000001">
    <property type="protein sequence ID" value="MBD8049724.1"/>
    <property type="molecule type" value="Genomic_DNA"/>
</dbReference>
<dbReference type="Proteomes" id="UP000647424">
    <property type="component" value="Unassembled WGS sequence"/>
</dbReference>
<keyword evidence="2" id="KW-1185">Reference proteome</keyword>
<dbReference type="RefSeq" id="WP_191818173.1">
    <property type="nucleotide sequence ID" value="NZ_JACYFT010000001.1"/>
</dbReference>
<comment type="caution">
    <text evidence="1">The sequence shown here is derived from an EMBL/GenBank/DDBJ whole genome shotgun (WGS) entry which is preliminary data.</text>
</comment>
<dbReference type="AlphaFoldDB" id="A0A927FE80"/>
<keyword evidence="1" id="KW-0808">Transferase</keyword>
<gene>
    <name evidence="1" type="ORF">IC609_04140</name>
</gene>
<accession>A0A927FE80</accession>
<name>A0A927FE80_9BURK</name>
<evidence type="ECO:0000313" key="2">
    <source>
        <dbReference type="Proteomes" id="UP000647424"/>
    </source>
</evidence>
<dbReference type="GO" id="GO:0016740">
    <property type="term" value="F:transferase activity"/>
    <property type="evidence" value="ECO:0007669"/>
    <property type="project" value="UniProtKB-KW"/>
</dbReference>
<dbReference type="SUPFAM" id="SSF53756">
    <property type="entry name" value="UDP-Glycosyltransferase/glycogen phosphorylase"/>
    <property type="match status" value="1"/>
</dbReference>
<protein>
    <submittedName>
        <fullName evidence="1">Glycosyl transferase</fullName>
    </submittedName>
</protein>
<sequence>MSGLRAMFRRDPLRLIYLSPVPLGSFAQRPHHFVHWFHQRYGGDVLWIDPGPSRLPRRSDWPRLAKYFQSSSPTLGPDWRDAPWLQHVIAKVLPFEPFAWGRWVNRVLWQDLLKQTDDFVNPETVLVLGKPCALSLALIQRYPQQRCIFDAMDHMPGFLTGVSRRWMVQAERGLAQQADAIWASAHALVEHHSDHADKVSLVLNALTQPPLARKQPDRTGLVFGYLGVIDRWFDWGLITALAKAFPDACVELVGPIHVPAPGPLPSNVHCLPAVPQHQVYQAMERFDVGLIPFASNDVTAYVDPVKYYEYRALGLPVLSTRFGEMSRRNASDGVVFWDQLILGKLDLPALLASQASEQARLSFCERNSWTCRFNSVADTLCFPSTPES</sequence>
<proteinExistence type="predicted"/>